<dbReference type="AlphaFoldDB" id="A0A644ZQ22"/>
<comment type="caution">
    <text evidence="1">The sequence shown here is derived from an EMBL/GenBank/DDBJ whole genome shotgun (WGS) entry which is preliminary data.</text>
</comment>
<protein>
    <submittedName>
        <fullName evidence="1">Uncharacterized protein</fullName>
    </submittedName>
</protein>
<proteinExistence type="predicted"/>
<organism evidence="1">
    <name type="scientific">bioreactor metagenome</name>
    <dbReference type="NCBI Taxonomy" id="1076179"/>
    <lineage>
        <taxon>unclassified sequences</taxon>
        <taxon>metagenomes</taxon>
        <taxon>ecological metagenomes</taxon>
    </lineage>
</organism>
<accession>A0A644ZQ22</accession>
<gene>
    <name evidence="1" type="ORF">SDC9_89752</name>
</gene>
<reference evidence="1" key="1">
    <citation type="submission" date="2019-08" db="EMBL/GenBank/DDBJ databases">
        <authorList>
            <person name="Kucharzyk K."/>
            <person name="Murdoch R.W."/>
            <person name="Higgins S."/>
            <person name="Loffler F."/>
        </authorList>
    </citation>
    <scope>NUCLEOTIDE SEQUENCE</scope>
</reference>
<sequence>MFVFEAAPAPARGHAQHAVGQGREVVGHLLDGDAVLHVARQRAEGLGMVGAAQQVEQVLVVVLAGGTQGGQAQLQFVFEVGRHETLGHERVARQLVDHAGVLQHVAGGPLGSAQQVQQMFVHARALQQQRQIAFAAQQRLQPFHQPHGGGLFDGAFGHPTRGALHQAKQPRARLVAQRLHARAVAPFGHALAHLRGQLLDQRVEFGRGRALAVAARAAATAAVALLFLVVTAEQDVELLRHQLAVRVELAQKAAAPHAHGVADPAQVFVRGGQHMGLLVVQVLDAVLHLAQKNVCSGERLCGFLRHETGARQALQGLERGTAAQLGELPAAHYLQQLHGEFDLADAAAR</sequence>
<name>A0A644ZQ22_9ZZZZ</name>
<evidence type="ECO:0000313" key="1">
    <source>
        <dbReference type="EMBL" id="MPM43079.1"/>
    </source>
</evidence>
<dbReference type="EMBL" id="VSSQ01009967">
    <property type="protein sequence ID" value="MPM43079.1"/>
    <property type="molecule type" value="Genomic_DNA"/>
</dbReference>